<dbReference type="CDD" id="cd20302">
    <property type="entry name" value="cupin_DAD"/>
    <property type="match status" value="1"/>
</dbReference>
<feature type="domain" description="ChrR-like cupin" evidence="1">
    <location>
        <begin position="30"/>
        <end position="121"/>
    </location>
</feature>
<dbReference type="EMBL" id="CP026114">
    <property type="protein sequence ID" value="AUT66399.1"/>
    <property type="molecule type" value="Genomic_DNA"/>
</dbReference>
<evidence type="ECO:0000313" key="2">
    <source>
        <dbReference type="EMBL" id="AUT66399.1"/>
    </source>
</evidence>
<gene>
    <name evidence="2" type="ORF">C2L65_42615</name>
    <name evidence="3" type="ORF">C2L65_42650</name>
</gene>
<reference evidence="2 4" key="1">
    <citation type="submission" date="2018-01" db="EMBL/GenBank/DDBJ databases">
        <title>Species boundaries and ecological features among Paraburkholderia terrae DSMZ17804T, P. hospita DSMZ17164T and P. caribensis DSMZ13236T.</title>
        <authorList>
            <person name="Pratama A.A."/>
        </authorList>
    </citation>
    <scope>NUCLEOTIDE SEQUENCE [LARGE SCALE GENOMIC DNA]</scope>
    <source>
        <strain evidence="2 4">DSM 17804</strain>
    </source>
</reference>
<dbReference type="Gene3D" id="2.60.120.10">
    <property type="entry name" value="Jelly Rolls"/>
    <property type="match status" value="1"/>
</dbReference>
<evidence type="ECO:0000313" key="3">
    <source>
        <dbReference type="EMBL" id="AUT66406.1"/>
    </source>
</evidence>
<dbReference type="EMBL" id="CP026114">
    <property type="protein sequence ID" value="AUT66406.1"/>
    <property type="molecule type" value="Genomic_DNA"/>
</dbReference>
<organism evidence="2 4">
    <name type="scientific">Paraburkholderia terrae</name>
    <dbReference type="NCBI Taxonomy" id="311230"/>
    <lineage>
        <taxon>Bacteria</taxon>
        <taxon>Pseudomonadati</taxon>
        <taxon>Pseudomonadota</taxon>
        <taxon>Betaproteobacteria</taxon>
        <taxon>Burkholderiales</taxon>
        <taxon>Burkholderiaceae</taxon>
        <taxon>Paraburkholderia</taxon>
    </lineage>
</organism>
<proteinExistence type="predicted"/>
<evidence type="ECO:0000259" key="1">
    <source>
        <dbReference type="Pfam" id="PF12973"/>
    </source>
</evidence>
<sequence>MNARTLAQPTTSTGAPLPLPALPQDKLLTVNIEQIPLIRDVFPGIHIKPLRLDLERGEWVFMAIVEPGRSLPIHYHTGTAQVWTIQGCWMYREYPDQPQTAGSYLYEPGGSVHTFYTPEDNTEDTITIAWIEGAQVSFNEDGTFHSLNDAVSIRYAIEALAAARDIGPVPYIRGNGADVAGA</sequence>
<dbReference type="InterPro" id="IPR025979">
    <property type="entry name" value="ChrR-like_cupin_dom"/>
</dbReference>
<dbReference type="InterPro" id="IPR014710">
    <property type="entry name" value="RmlC-like_jellyroll"/>
</dbReference>
<accession>A0A2I8F3T7</accession>
<dbReference type="KEGG" id="pter:C2L65_42650"/>
<dbReference type="KEGG" id="pter:C2L65_42615"/>
<dbReference type="Pfam" id="PF12973">
    <property type="entry name" value="Cupin_7"/>
    <property type="match status" value="1"/>
</dbReference>
<name>A0A2I8F3T7_9BURK</name>
<dbReference type="InterPro" id="IPR011051">
    <property type="entry name" value="RmlC_Cupin_sf"/>
</dbReference>
<dbReference type="OrthoDB" id="564955at2"/>
<evidence type="ECO:0000313" key="4">
    <source>
        <dbReference type="Proteomes" id="UP000243502"/>
    </source>
</evidence>
<dbReference type="RefSeq" id="WP_042315992.1">
    <property type="nucleotide sequence ID" value="NZ_CP026114.1"/>
</dbReference>
<dbReference type="AlphaFoldDB" id="A0A2I8F3T7"/>
<dbReference type="SUPFAM" id="SSF51182">
    <property type="entry name" value="RmlC-like cupins"/>
    <property type="match status" value="1"/>
</dbReference>
<dbReference type="Proteomes" id="UP000243502">
    <property type="component" value="Chromosome 4"/>
</dbReference>
<protein>
    <recommendedName>
        <fullName evidence="1">ChrR-like cupin domain-containing protein</fullName>
    </recommendedName>
</protein>